<dbReference type="SUPFAM" id="SSF102114">
    <property type="entry name" value="Radical SAM enzymes"/>
    <property type="match status" value="1"/>
</dbReference>
<sequence length="66" mass="7201">MYNILIIEEMQTIVGLGCGATSKFVHPETGDITRLANPKEPKAYIDAFQTSTEAKIKALETLFAGN</sequence>
<evidence type="ECO:0000313" key="2">
    <source>
        <dbReference type="Proteomes" id="UP000680304"/>
    </source>
</evidence>
<gene>
    <name evidence="1" type="ORF">PACILC2_26340</name>
</gene>
<dbReference type="Proteomes" id="UP000680304">
    <property type="component" value="Unassembled WGS sequence"/>
</dbReference>
<keyword evidence="2" id="KW-1185">Reference proteome</keyword>
<organism evidence="1 2">
    <name type="scientific">Paenibacillus cisolokensis</name>
    <dbReference type="NCBI Taxonomy" id="1658519"/>
    <lineage>
        <taxon>Bacteria</taxon>
        <taxon>Bacillati</taxon>
        <taxon>Bacillota</taxon>
        <taxon>Bacilli</taxon>
        <taxon>Bacillales</taxon>
        <taxon>Paenibacillaceae</taxon>
        <taxon>Paenibacillus</taxon>
    </lineage>
</organism>
<protein>
    <submittedName>
        <fullName evidence="1">Uncharacterized protein</fullName>
    </submittedName>
</protein>
<evidence type="ECO:0000313" key="1">
    <source>
        <dbReference type="EMBL" id="GIQ64066.1"/>
    </source>
</evidence>
<accession>A0ABQ4N831</accession>
<dbReference type="EMBL" id="BOVJ01000079">
    <property type="protein sequence ID" value="GIQ64066.1"/>
    <property type="molecule type" value="Genomic_DNA"/>
</dbReference>
<name>A0ABQ4N831_9BACL</name>
<proteinExistence type="predicted"/>
<reference evidence="1 2" key="1">
    <citation type="submission" date="2021-04" db="EMBL/GenBank/DDBJ databases">
        <title>Draft genome sequence of Paenibacillus cisolokensis, LC2-13A.</title>
        <authorList>
            <person name="Uke A."/>
            <person name="Chhe C."/>
            <person name="Baramee S."/>
            <person name="Kosugi A."/>
        </authorList>
    </citation>
    <scope>NUCLEOTIDE SEQUENCE [LARGE SCALE GENOMIC DNA]</scope>
    <source>
        <strain evidence="1 2">LC2-13A</strain>
    </source>
</reference>
<comment type="caution">
    <text evidence="1">The sequence shown here is derived from an EMBL/GenBank/DDBJ whole genome shotgun (WGS) entry which is preliminary data.</text>
</comment>
<dbReference type="InterPro" id="IPR058240">
    <property type="entry name" value="rSAM_sf"/>
</dbReference>